<feature type="compositionally biased region" description="Basic and acidic residues" evidence="1">
    <location>
        <begin position="59"/>
        <end position="72"/>
    </location>
</feature>
<dbReference type="EMBL" id="NCXO01000087">
    <property type="protein sequence ID" value="OSC23709.1"/>
    <property type="molecule type" value="Genomic_DNA"/>
</dbReference>
<sequence length="110" mass="11501">MGKFVFAAALILVGILLATHELVGPGLLLLAAGGLVLFLSARTASQPTAPPLPSAHASARSEARQIERAARADASKLVRNAEAAARKRGREAIAAAQARLDAERVERWLA</sequence>
<name>A0A7I7SHD7_9MYCO</name>
<protein>
    <submittedName>
        <fullName evidence="2">Uncharacterized protein</fullName>
    </submittedName>
</protein>
<dbReference type="AlphaFoldDB" id="A0A7I7SHD7"/>
<keyword evidence="3" id="KW-1185">Reference proteome</keyword>
<comment type="caution">
    <text evidence="2">The sequence shown here is derived from an EMBL/GenBank/DDBJ whole genome shotgun (WGS) entry which is preliminary data.</text>
</comment>
<evidence type="ECO:0000256" key="1">
    <source>
        <dbReference type="SAM" id="MobiDB-lite"/>
    </source>
</evidence>
<dbReference type="RefSeq" id="WP_085305882.1">
    <property type="nucleotide sequence ID" value="NZ_AP022594.1"/>
</dbReference>
<feature type="region of interest" description="Disordered" evidence="1">
    <location>
        <begin position="45"/>
        <end position="72"/>
    </location>
</feature>
<dbReference type="Proteomes" id="UP000193577">
    <property type="component" value="Unassembled WGS sequence"/>
</dbReference>
<evidence type="ECO:0000313" key="3">
    <source>
        <dbReference type="Proteomes" id="UP000193577"/>
    </source>
</evidence>
<accession>A0A7I7SHD7</accession>
<proteinExistence type="predicted"/>
<evidence type="ECO:0000313" key="2">
    <source>
        <dbReference type="EMBL" id="OSC23709.1"/>
    </source>
</evidence>
<gene>
    <name evidence="2" type="ORF">B8W67_19780</name>
</gene>
<reference evidence="2 3" key="1">
    <citation type="submission" date="2017-04" db="EMBL/GenBank/DDBJ databases">
        <title>The new phylogeny of genus Mycobacterium.</title>
        <authorList>
            <person name="Tortoli E."/>
            <person name="Trovato A."/>
            <person name="Cirillo D.M."/>
        </authorList>
    </citation>
    <scope>NUCLEOTIDE SEQUENCE [LARGE SCALE GENOMIC DNA]</scope>
    <source>
        <strain evidence="2 3">KCTC 19819</strain>
    </source>
</reference>
<organism evidence="2 3">
    <name type="scientific">Mycolicibacillus koreensis</name>
    <dbReference type="NCBI Taxonomy" id="1069220"/>
    <lineage>
        <taxon>Bacteria</taxon>
        <taxon>Bacillati</taxon>
        <taxon>Actinomycetota</taxon>
        <taxon>Actinomycetes</taxon>
        <taxon>Mycobacteriales</taxon>
        <taxon>Mycobacteriaceae</taxon>
        <taxon>Mycolicibacillus</taxon>
    </lineage>
</organism>